<evidence type="ECO:0000313" key="5">
    <source>
        <dbReference type="Proteomes" id="UP000005801"/>
    </source>
</evidence>
<feature type="signal peptide" evidence="2">
    <location>
        <begin position="1"/>
        <end position="20"/>
    </location>
</feature>
<dbReference type="PROSITE" id="PS51257">
    <property type="entry name" value="PROKAR_LIPOPROTEIN"/>
    <property type="match status" value="1"/>
</dbReference>
<dbReference type="Proteomes" id="UP000005801">
    <property type="component" value="Unassembled WGS sequence"/>
</dbReference>
<comment type="caution">
    <text evidence="4">The sequence shown here is derived from an EMBL/GenBank/DDBJ whole genome shotgun (WGS) entry which is preliminary data.</text>
</comment>
<dbReference type="SUPFAM" id="SSF56281">
    <property type="entry name" value="Metallo-hydrolase/oxidoreductase"/>
    <property type="match status" value="1"/>
</dbReference>
<evidence type="ECO:0000256" key="1">
    <source>
        <dbReference type="SAM" id="MobiDB-lite"/>
    </source>
</evidence>
<reference evidence="4 5" key="1">
    <citation type="submission" date="2007-06" db="EMBL/GenBank/DDBJ databases">
        <authorList>
            <person name="Shimkets L."/>
            <person name="Ferriera S."/>
            <person name="Johnson J."/>
            <person name="Kravitz S."/>
            <person name="Beeson K."/>
            <person name="Sutton G."/>
            <person name="Rogers Y.-H."/>
            <person name="Friedman R."/>
            <person name="Frazier M."/>
            <person name="Venter J.C."/>
        </authorList>
    </citation>
    <scope>NUCLEOTIDE SEQUENCE [LARGE SCALE GENOMIC DNA]</scope>
    <source>
        <strain evidence="4 5">SIR-1</strain>
    </source>
</reference>
<accession>A6GE82</accession>
<gene>
    <name evidence="4" type="ORF">PPSIR1_34707</name>
</gene>
<evidence type="ECO:0000313" key="4">
    <source>
        <dbReference type="EMBL" id="EDM75800.1"/>
    </source>
</evidence>
<dbReference type="InterPro" id="IPR001279">
    <property type="entry name" value="Metallo-B-lactamas"/>
</dbReference>
<feature type="compositionally biased region" description="Low complexity" evidence="1">
    <location>
        <begin position="44"/>
        <end position="69"/>
    </location>
</feature>
<keyword evidence="2" id="KW-0732">Signal</keyword>
<name>A6GE82_9BACT</name>
<dbReference type="eggNOG" id="COG0491">
    <property type="taxonomic scope" value="Bacteria"/>
</dbReference>
<dbReference type="Gene3D" id="3.60.15.10">
    <property type="entry name" value="Ribonuclease Z/Hydroxyacylglutathione hydrolase-like"/>
    <property type="match status" value="1"/>
</dbReference>
<dbReference type="InterPro" id="IPR036866">
    <property type="entry name" value="RibonucZ/Hydroxyglut_hydro"/>
</dbReference>
<dbReference type="AlphaFoldDB" id="A6GE82"/>
<proteinExistence type="predicted"/>
<evidence type="ECO:0000256" key="2">
    <source>
        <dbReference type="SAM" id="SignalP"/>
    </source>
</evidence>
<dbReference type="InterPro" id="IPR050855">
    <property type="entry name" value="NDM-1-like"/>
</dbReference>
<evidence type="ECO:0000259" key="3">
    <source>
        <dbReference type="SMART" id="SM00849"/>
    </source>
</evidence>
<organism evidence="4 5">
    <name type="scientific">Plesiocystis pacifica SIR-1</name>
    <dbReference type="NCBI Taxonomy" id="391625"/>
    <lineage>
        <taxon>Bacteria</taxon>
        <taxon>Pseudomonadati</taxon>
        <taxon>Myxococcota</taxon>
        <taxon>Polyangia</taxon>
        <taxon>Nannocystales</taxon>
        <taxon>Nannocystaceae</taxon>
        <taxon>Plesiocystis</taxon>
    </lineage>
</organism>
<dbReference type="Pfam" id="PF00753">
    <property type="entry name" value="Lactamase_B"/>
    <property type="match status" value="1"/>
</dbReference>
<dbReference type="PANTHER" id="PTHR42951">
    <property type="entry name" value="METALLO-BETA-LACTAMASE DOMAIN-CONTAINING"/>
    <property type="match status" value="1"/>
</dbReference>
<keyword evidence="5" id="KW-1185">Reference proteome</keyword>
<protein>
    <submittedName>
        <fullName evidence="4">Beta-lactamase-like protein</fullName>
    </submittedName>
</protein>
<sequence>MRVRALTPITLALVVSLGCADSSGDTDEAGDEIGVTDTEEGSSEDTTSSDSSDTVTDTDTSDTGTESTTGMESLCPADIEAAFPEAWIHGADCAFEPDIQVHWYDSDTVILRQSLCTNFEGPFMFMLFGEDEVLLEDTGAGGIAIAATVDAVIEEWLEAKGRASIERVVVNSHAHGDHVQGNGQFVGQPNTAVVGTSVSEVSSFFGIQNWRDDIASYDLGGRVIDVLPIPGHQNAHIALFDASRGWLLTGDTLYPGRLYIADFGTYVTSIQRMVDFVDGKEVCAVLGTHVEMTTTPGVDFEFGSTHHPNEHGLWLGLEHLVELRDAVVAMNGTPAYEVHDDFIIYPL</sequence>
<dbReference type="EMBL" id="ABCS01000080">
    <property type="protein sequence ID" value="EDM75800.1"/>
    <property type="molecule type" value="Genomic_DNA"/>
</dbReference>
<feature type="region of interest" description="Disordered" evidence="1">
    <location>
        <begin position="21"/>
        <end position="71"/>
    </location>
</feature>
<dbReference type="STRING" id="391625.PPSIR1_34707"/>
<feature type="domain" description="Metallo-beta-lactamase" evidence="3">
    <location>
        <begin position="121"/>
        <end position="289"/>
    </location>
</feature>
<feature type="chain" id="PRO_5002697353" evidence="2">
    <location>
        <begin position="21"/>
        <end position="347"/>
    </location>
</feature>
<dbReference type="SMART" id="SM00849">
    <property type="entry name" value="Lactamase_B"/>
    <property type="match status" value="1"/>
</dbReference>